<evidence type="ECO:0000313" key="3">
    <source>
        <dbReference type="Proteomes" id="UP000619479"/>
    </source>
</evidence>
<gene>
    <name evidence="2" type="ORF">Acy02nite_68480</name>
</gene>
<dbReference type="AlphaFoldDB" id="A0A919IPG5"/>
<accession>A0A919IPG5</accession>
<protein>
    <recommendedName>
        <fullName evidence="4">Tape measure protein</fullName>
    </recommendedName>
</protein>
<feature type="transmembrane region" description="Helical" evidence="1">
    <location>
        <begin position="86"/>
        <end position="103"/>
    </location>
</feature>
<keyword evidence="3" id="KW-1185">Reference proteome</keyword>
<organism evidence="2 3">
    <name type="scientific">Actinoplanes cyaneus</name>
    <dbReference type="NCBI Taxonomy" id="52696"/>
    <lineage>
        <taxon>Bacteria</taxon>
        <taxon>Bacillati</taxon>
        <taxon>Actinomycetota</taxon>
        <taxon>Actinomycetes</taxon>
        <taxon>Micromonosporales</taxon>
        <taxon>Micromonosporaceae</taxon>
        <taxon>Actinoplanes</taxon>
    </lineage>
</organism>
<comment type="caution">
    <text evidence="2">The sequence shown here is derived from an EMBL/GenBank/DDBJ whole genome shotgun (WGS) entry which is preliminary data.</text>
</comment>
<sequence>MTDGAEVSKKPLRTAIGKALRGGFSSGFRFFRSSAQAEGDGFRRSLVSGLAGGVLRGLSSAFSAAGKLAGEFATNVSEALREGGKVALSAVTGLISTAAGTAATGGLNLLLGAVIAISAALPIAIAGFLALAPAIYLVGGAAGSLFTLATGGIATMAVLAMATHGLGDAFNELGEKGKISRETLDKLAPAAAKFVQKVAQLKKPFAELTKYVQSRVFRNLAGVLDKLWKRWQKPLFKILGGVGNTINGVLTRIGAALSKKSFVDNIAKATAGFDVFLGRLGKSAGPLIDTFGRLAAAAVPFLTQLGDLIGGVIDRFSAWVAAADKSNKLKSFFTDAAQALRDIWAIGGLSFKIIGDIVRILFPSAKSASGSVLGGVRTTLEDIHTWLSDPKNVAAIQKMIDQIKDFAKRAVTEWIPAVAGFFAEVGRWMAKVAEWGRKWDDFKQRVSIALGAALGVARGTIGAIVDQIKRLADPLRSAGAAFGRLKAAVKTHIAQAVAVVQGLPGKIVAALAGLPGQLYDAGKNAVAGFIRGLLSDAKGLIGAGTSLGRMAFDAAKNFLDINSPSRKMAELGTWAAKGFVVGMVGGLDEVKATAEKLAEKALSALRAKGLSESVANKRVNALTKALAPKQKQIEALAKQWDALAVKISDAKQKLADAMQARSDFSAAVRSSVIDTGSITSIDAGNSSGIIASMRAQLVRAQKWASVLGQLRKQGLNDTTYRQLVEAGPDSLEIAETLLKGGKSAIGEVNSVQKQLASVAGSVGGQASAALYDSGVNAARGLVKGLESQQAAIEKIMEKIAKSMVKTIKKQLGIKSPSRVLMKLGSYSGEGYAKGLEKSGRKVTKAYSALTTLPDAQVPGAGATSAGSGGPLIGSLTLAASKETVRDQLDEVTWTLRRIRRGGVYA</sequence>
<dbReference type="EMBL" id="BOMH01000056">
    <property type="protein sequence ID" value="GID68967.1"/>
    <property type="molecule type" value="Genomic_DNA"/>
</dbReference>
<evidence type="ECO:0000313" key="2">
    <source>
        <dbReference type="EMBL" id="GID68967.1"/>
    </source>
</evidence>
<keyword evidence="1" id="KW-0812">Transmembrane</keyword>
<reference evidence="2" key="1">
    <citation type="submission" date="2021-01" db="EMBL/GenBank/DDBJ databases">
        <title>Whole genome shotgun sequence of Actinoplanes cyaneus NBRC 14990.</title>
        <authorList>
            <person name="Komaki H."/>
            <person name="Tamura T."/>
        </authorList>
    </citation>
    <scope>NUCLEOTIDE SEQUENCE</scope>
    <source>
        <strain evidence="2">NBRC 14990</strain>
    </source>
</reference>
<keyword evidence="1" id="KW-1133">Transmembrane helix</keyword>
<evidence type="ECO:0000256" key="1">
    <source>
        <dbReference type="SAM" id="Phobius"/>
    </source>
</evidence>
<feature type="transmembrane region" description="Helical" evidence="1">
    <location>
        <begin position="109"/>
        <end position="138"/>
    </location>
</feature>
<feature type="transmembrane region" description="Helical" evidence="1">
    <location>
        <begin position="145"/>
        <end position="166"/>
    </location>
</feature>
<evidence type="ECO:0008006" key="4">
    <source>
        <dbReference type="Google" id="ProtNLM"/>
    </source>
</evidence>
<dbReference type="RefSeq" id="WP_203750211.1">
    <property type="nucleotide sequence ID" value="NZ_BAAAUC010000001.1"/>
</dbReference>
<dbReference type="Proteomes" id="UP000619479">
    <property type="component" value="Unassembled WGS sequence"/>
</dbReference>
<keyword evidence="1" id="KW-0472">Membrane</keyword>
<name>A0A919IPG5_9ACTN</name>
<proteinExistence type="predicted"/>